<evidence type="ECO:0000313" key="2">
    <source>
        <dbReference type="Proteomes" id="UP000217790"/>
    </source>
</evidence>
<sequence length="134" mass="14843">MIKVVKLQTSPRENLPCFGMHGLPFHADRSYIRLGDSFGAKRKPEGYKRRCASSKNASSYPILPISSISPPFLSPSPPFLISFFRHTSSMCTTSGSLCSTLCTMSICVPSLTRRDLVTGNVLIWAGFDDRRLLL</sequence>
<dbReference type="InParanoid" id="A0A2H3C7K8"/>
<name>A0A2H3C7K8_ARMGA</name>
<dbReference type="Proteomes" id="UP000217790">
    <property type="component" value="Unassembled WGS sequence"/>
</dbReference>
<keyword evidence="2" id="KW-1185">Reference proteome</keyword>
<organism evidence="1 2">
    <name type="scientific">Armillaria gallica</name>
    <name type="common">Bulbous honey fungus</name>
    <name type="synonym">Armillaria bulbosa</name>
    <dbReference type="NCBI Taxonomy" id="47427"/>
    <lineage>
        <taxon>Eukaryota</taxon>
        <taxon>Fungi</taxon>
        <taxon>Dikarya</taxon>
        <taxon>Basidiomycota</taxon>
        <taxon>Agaricomycotina</taxon>
        <taxon>Agaricomycetes</taxon>
        <taxon>Agaricomycetidae</taxon>
        <taxon>Agaricales</taxon>
        <taxon>Marasmiineae</taxon>
        <taxon>Physalacriaceae</taxon>
        <taxon>Armillaria</taxon>
    </lineage>
</organism>
<proteinExistence type="predicted"/>
<protein>
    <submittedName>
        <fullName evidence="1">Uncharacterized protein</fullName>
    </submittedName>
</protein>
<evidence type="ECO:0000313" key="1">
    <source>
        <dbReference type="EMBL" id="PBK79055.1"/>
    </source>
</evidence>
<dbReference type="AlphaFoldDB" id="A0A2H3C7K8"/>
<gene>
    <name evidence="1" type="ORF">ARMGADRAFT_288173</name>
</gene>
<dbReference type="EMBL" id="KZ293843">
    <property type="protein sequence ID" value="PBK79055.1"/>
    <property type="molecule type" value="Genomic_DNA"/>
</dbReference>
<reference evidence="2" key="1">
    <citation type="journal article" date="2017" name="Nat. Ecol. Evol.">
        <title>Genome expansion and lineage-specific genetic innovations in the forest pathogenic fungi Armillaria.</title>
        <authorList>
            <person name="Sipos G."/>
            <person name="Prasanna A.N."/>
            <person name="Walter M.C."/>
            <person name="O'Connor E."/>
            <person name="Balint B."/>
            <person name="Krizsan K."/>
            <person name="Kiss B."/>
            <person name="Hess J."/>
            <person name="Varga T."/>
            <person name="Slot J."/>
            <person name="Riley R."/>
            <person name="Boka B."/>
            <person name="Rigling D."/>
            <person name="Barry K."/>
            <person name="Lee J."/>
            <person name="Mihaltcheva S."/>
            <person name="LaButti K."/>
            <person name="Lipzen A."/>
            <person name="Waldron R."/>
            <person name="Moloney N.M."/>
            <person name="Sperisen C."/>
            <person name="Kredics L."/>
            <person name="Vagvoelgyi C."/>
            <person name="Patrignani A."/>
            <person name="Fitzpatrick D."/>
            <person name="Nagy I."/>
            <person name="Doyle S."/>
            <person name="Anderson J.B."/>
            <person name="Grigoriev I.V."/>
            <person name="Gueldener U."/>
            <person name="Muensterkoetter M."/>
            <person name="Nagy L.G."/>
        </authorList>
    </citation>
    <scope>NUCLEOTIDE SEQUENCE [LARGE SCALE GENOMIC DNA]</scope>
    <source>
        <strain evidence="2">Ar21-2</strain>
    </source>
</reference>
<accession>A0A2H3C7K8</accession>